<comment type="caution">
    <text evidence="1">The sequence shown here is derived from an EMBL/GenBank/DDBJ whole genome shotgun (WGS) entry which is preliminary data.</text>
</comment>
<protein>
    <submittedName>
        <fullName evidence="1">Uncharacterized protein</fullName>
    </submittedName>
</protein>
<name>A0ACB6ZK78_THEGA</name>
<sequence>MSFLNFAGMGFDYSTEGNTFGGYSSGNEQLLDSRTRCYHFDSEAAIAGPSRHHGASATPVCPITPPPNLSQQINREYSRHLQSGLSRSSIQLDFSLPTPSYAAKTPLPYGAYEEPLAGQSSASQWYDTLSTPSVDKGKVRATDHMSPIHPTPTENDGKPYRF</sequence>
<accession>A0ACB6ZK78</accession>
<organism evidence="1 2">
    <name type="scientific">Thelephora ganbajun</name>
    <name type="common">Ganba fungus</name>
    <dbReference type="NCBI Taxonomy" id="370292"/>
    <lineage>
        <taxon>Eukaryota</taxon>
        <taxon>Fungi</taxon>
        <taxon>Dikarya</taxon>
        <taxon>Basidiomycota</taxon>
        <taxon>Agaricomycotina</taxon>
        <taxon>Agaricomycetes</taxon>
        <taxon>Thelephorales</taxon>
        <taxon>Thelephoraceae</taxon>
        <taxon>Thelephora</taxon>
    </lineage>
</organism>
<dbReference type="Proteomes" id="UP000886501">
    <property type="component" value="Unassembled WGS sequence"/>
</dbReference>
<dbReference type="EMBL" id="MU117990">
    <property type="protein sequence ID" value="KAF9649972.1"/>
    <property type="molecule type" value="Genomic_DNA"/>
</dbReference>
<evidence type="ECO:0000313" key="1">
    <source>
        <dbReference type="EMBL" id="KAF9649972.1"/>
    </source>
</evidence>
<evidence type="ECO:0000313" key="2">
    <source>
        <dbReference type="Proteomes" id="UP000886501"/>
    </source>
</evidence>
<reference evidence="1" key="2">
    <citation type="journal article" date="2020" name="Nat. Commun.">
        <title>Large-scale genome sequencing of mycorrhizal fungi provides insights into the early evolution of symbiotic traits.</title>
        <authorList>
            <person name="Miyauchi S."/>
            <person name="Kiss E."/>
            <person name="Kuo A."/>
            <person name="Drula E."/>
            <person name="Kohler A."/>
            <person name="Sanchez-Garcia M."/>
            <person name="Morin E."/>
            <person name="Andreopoulos B."/>
            <person name="Barry K.W."/>
            <person name="Bonito G."/>
            <person name="Buee M."/>
            <person name="Carver A."/>
            <person name="Chen C."/>
            <person name="Cichocki N."/>
            <person name="Clum A."/>
            <person name="Culley D."/>
            <person name="Crous P.W."/>
            <person name="Fauchery L."/>
            <person name="Girlanda M."/>
            <person name="Hayes R.D."/>
            <person name="Keri Z."/>
            <person name="LaButti K."/>
            <person name="Lipzen A."/>
            <person name="Lombard V."/>
            <person name="Magnuson J."/>
            <person name="Maillard F."/>
            <person name="Murat C."/>
            <person name="Nolan M."/>
            <person name="Ohm R.A."/>
            <person name="Pangilinan J."/>
            <person name="Pereira M.F."/>
            <person name="Perotto S."/>
            <person name="Peter M."/>
            <person name="Pfister S."/>
            <person name="Riley R."/>
            <person name="Sitrit Y."/>
            <person name="Stielow J.B."/>
            <person name="Szollosi G."/>
            <person name="Zifcakova L."/>
            <person name="Stursova M."/>
            <person name="Spatafora J.W."/>
            <person name="Tedersoo L."/>
            <person name="Vaario L.M."/>
            <person name="Yamada A."/>
            <person name="Yan M."/>
            <person name="Wang P."/>
            <person name="Xu J."/>
            <person name="Bruns T."/>
            <person name="Baldrian P."/>
            <person name="Vilgalys R."/>
            <person name="Dunand C."/>
            <person name="Henrissat B."/>
            <person name="Grigoriev I.V."/>
            <person name="Hibbett D."/>
            <person name="Nagy L.G."/>
            <person name="Martin F.M."/>
        </authorList>
    </citation>
    <scope>NUCLEOTIDE SEQUENCE</scope>
    <source>
        <strain evidence="1">P2</strain>
    </source>
</reference>
<proteinExistence type="predicted"/>
<reference evidence="1" key="1">
    <citation type="submission" date="2019-10" db="EMBL/GenBank/DDBJ databases">
        <authorList>
            <consortium name="DOE Joint Genome Institute"/>
            <person name="Kuo A."/>
            <person name="Miyauchi S."/>
            <person name="Kiss E."/>
            <person name="Drula E."/>
            <person name="Kohler A."/>
            <person name="Sanchez-Garcia M."/>
            <person name="Andreopoulos B."/>
            <person name="Barry K.W."/>
            <person name="Bonito G."/>
            <person name="Buee M."/>
            <person name="Carver A."/>
            <person name="Chen C."/>
            <person name="Cichocki N."/>
            <person name="Clum A."/>
            <person name="Culley D."/>
            <person name="Crous P.W."/>
            <person name="Fauchery L."/>
            <person name="Girlanda M."/>
            <person name="Hayes R."/>
            <person name="Keri Z."/>
            <person name="Labutti K."/>
            <person name="Lipzen A."/>
            <person name="Lombard V."/>
            <person name="Magnuson J."/>
            <person name="Maillard F."/>
            <person name="Morin E."/>
            <person name="Murat C."/>
            <person name="Nolan M."/>
            <person name="Ohm R."/>
            <person name="Pangilinan J."/>
            <person name="Pereira M."/>
            <person name="Perotto S."/>
            <person name="Peter M."/>
            <person name="Riley R."/>
            <person name="Sitrit Y."/>
            <person name="Stielow B."/>
            <person name="Szollosi G."/>
            <person name="Zifcakova L."/>
            <person name="Stursova M."/>
            <person name="Spatafora J.W."/>
            <person name="Tedersoo L."/>
            <person name="Vaario L.-M."/>
            <person name="Yamada A."/>
            <person name="Yan M."/>
            <person name="Wang P."/>
            <person name="Xu J."/>
            <person name="Bruns T."/>
            <person name="Baldrian P."/>
            <person name="Vilgalys R."/>
            <person name="Henrissat B."/>
            <person name="Grigoriev I.V."/>
            <person name="Hibbett D."/>
            <person name="Nagy L.G."/>
            <person name="Martin F.M."/>
        </authorList>
    </citation>
    <scope>NUCLEOTIDE SEQUENCE</scope>
    <source>
        <strain evidence="1">P2</strain>
    </source>
</reference>
<gene>
    <name evidence="1" type="ORF">BDM02DRAFT_1682886</name>
</gene>
<keyword evidence="2" id="KW-1185">Reference proteome</keyword>